<dbReference type="EMBL" id="WSEL01000009">
    <property type="protein sequence ID" value="MVQ31589.1"/>
    <property type="molecule type" value="Genomic_DNA"/>
</dbReference>
<evidence type="ECO:0000313" key="3">
    <source>
        <dbReference type="Proteomes" id="UP000469385"/>
    </source>
</evidence>
<keyword evidence="3" id="KW-1185">Reference proteome</keyword>
<comment type="caution">
    <text evidence="2">The sequence shown here is derived from an EMBL/GenBank/DDBJ whole genome shotgun (WGS) entry which is preliminary data.</text>
</comment>
<reference evidence="2 3" key="1">
    <citation type="submission" date="2019-12" db="EMBL/GenBank/DDBJ databases">
        <authorList>
            <person name="Huq M.A."/>
        </authorList>
    </citation>
    <scope>NUCLEOTIDE SEQUENCE [LARGE SCALE GENOMIC DNA]</scope>
    <source>
        <strain evidence="2 3">MAH-25</strain>
    </source>
</reference>
<sequence>MNSTHTQHRPATDEAVSPFHWRRFTERPAEAQRPPTRRQLTARAQRVATAREQAERILAHRWSGAYSKA</sequence>
<name>A0A6N8IX67_9BURK</name>
<accession>A0A6N8IX67</accession>
<proteinExistence type="predicted"/>
<organism evidence="2 3">
    <name type="scientific">Ramlibacter pinisoli</name>
    <dbReference type="NCBI Taxonomy" id="2682844"/>
    <lineage>
        <taxon>Bacteria</taxon>
        <taxon>Pseudomonadati</taxon>
        <taxon>Pseudomonadota</taxon>
        <taxon>Betaproteobacteria</taxon>
        <taxon>Burkholderiales</taxon>
        <taxon>Comamonadaceae</taxon>
        <taxon>Ramlibacter</taxon>
    </lineage>
</organism>
<dbReference type="RefSeq" id="WP_157399624.1">
    <property type="nucleotide sequence ID" value="NZ_WSEL01000009.1"/>
</dbReference>
<feature type="region of interest" description="Disordered" evidence="1">
    <location>
        <begin position="1"/>
        <end position="48"/>
    </location>
</feature>
<evidence type="ECO:0000256" key="1">
    <source>
        <dbReference type="SAM" id="MobiDB-lite"/>
    </source>
</evidence>
<dbReference type="AlphaFoldDB" id="A0A6N8IX67"/>
<evidence type="ECO:0000313" key="2">
    <source>
        <dbReference type="EMBL" id="MVQ31589.1"/>
    </source>
</evidence>
<protein>
    <submittedName>
        <fullName evidence="2">Uncharacterized protein</fullName>
    </submittedName>
</protein>
<dbReference type="Proteomes" id="UP000469385">
    <property type="component" value="Unassembled WGS sequence"/>
</dbReference>
<gene>
    <name evidence="2" type="ORF">GON04_19180</name>
</gene>